<dbReference type="Proteomes" id="UP000887565">
    <property type="component" value="Unplaced"/>
</dbReference>
<keyword evidence="2" id="KW-1185">Reference proteome</keyword>
<sequence length="210" mass="23962">MGTFPQIFLCGGVLGDIGTMVLGFFNICTFVPLATNIFLISLNRYCAICWPNINKTVFQDQYIIYYCFIGWLTGPLFVLFNYLTGCYMKFNESNPSFGLKCNSPNVITALSPHSIYLYICAYGTFIFYAMCIKKLRNQAVAAVTQNVAASISRKQMHVFWQALFIWMSFVATISCDSWKCYNIQATLFALICDKFRQKIVEISLEKTIKL</sequence>
<keyword evidence="1" id="KW-0812">Transmembrane</keyword>
<keyword evidence="1" id="KW-0472">Membrane</keyword>
<dbReference type="AlphaFoldDB" id="A0A915J845"/>
<feature type="transmembrane region" description="Helical" evidence="1">
    <location>
        <begin position="20"/>
        <end position="42"/>
    </location>
</feature>
<evidence type="ECO:0000313" key="3">
    <source>
        <dbReference type="WBParaSite" id="nRc.2.0.1.t22644-RA"/>
    </source>
</evidence>
<reference evidence="3" key="1">
    <citation type="submission" date="2022-11" db="UniProtKB">
        <authorList>
            <consortium name="WormBaseParasite"/>
        </authorList>
    </citation>
    <scope>IDENTIFICATION</scope>
</reference>
<proteinExistence type="predicted"/>
<organism evidence="2 3">
    <name type="scientific">Romanomermis culicivorax</name>
    <name type="common">Nematode worm</name>
    <dbReference type="NCBI Taxonomy" id="13658"/>
    <lineage>
        <taxon>Eukaryota</taxon>
        <taxon>Metazoa</taxon>
        <taxon>Ecdysozoa</taxon>
        <taxon>Nematoda</taxon>
        <taxon>Enoplea</taxon>
        <taxon>Dorylaimia</taxon>
        <taxon>Mermithida</taxon>
        <taxon>Mermithoidea</taxon>
        <taxon>Mermithidae</taxon>
        <taxon>Romanomermis</taxon>
    </lineage>
</organism>
<keyword evidence="1" id="KW-1133">Transmembrane helix</keyword>
<feature type="transmembrane region" description="Helical" evidence="1">
    <location>
        <begin position="63"/>
        <end position="83"/>
    </location>
</feature>
<accession>A0A915J845</accession>
<protein>
    <submittedName>
        <fullName evidence="3">G-protein coupled receptors family 1 profile domain-containing protein</fullName>
    </submittedName>
</protein>
<evidence type="ECO:0000256" key="1">
    <source>
        <dbReference type="SAM" id="Phobius"/>
    </source>
</evidence>
<dbReference type="Gene3D" id="1.20.1070.10">
    <property type="entry name" value="Rhodopsin 7-helix transmembrane proteins"/>
    <property type="match status" value="1"/>
</dbReference>
<feature type="transmembrane region" description="Helical" evidence="1">
    <location>
        <begin position="115"/>
        <end position="135"/>
    </location>
</feature>
<dbReference type="Pfam" id="PF03383">
    <property type="entry name" value="Serpentine_r_xa"/>
    <property type="match status" value="1"/>
</dbReference>
<evidence type="ECO:0000313" key="2">
    <source>
        <dbReference type="Proteomes" id="UP000887565"/>
    </source>
</evidence>
<dbReference type="InterPro" id="IPR005047">
    <property type="entry name" value="7TM_GPCR_serpentine_rcpt_Srxa"/>
</dbReference>
<dbReference type="WBParaSite" id="nRc.2.0.1.t22644-RA">
    <property type="protein sequence ID" value="nRc.2.0.1.t22644-RA"/>
    <property type="gene ID" value="nRc.2.0.1.g22644"/>
</dbReference>
<name>A0A915J845_ROMCU</name>
<dbReference type="SUPFAM" id="SSF81321">
    <property type="entry name" value="Family A G protein-coupled receptor-like"/>
    <property type="match status" value="1"/>
</dbReference>